<dbReference type="Proteomes" id="UP001230649">
    <property type="component" value="Unassembled WGS sequence"/>
</dbReference>
<organism evidence="1 2">
    <name type="scientific">Naganishia adeliensis</name>
    <dbReference type="NCBI Taxonomy" id="92952"/>
    <lineage>
        <taxon>Eukaryota</taxon>
        <taxon>Fungi</taxon>
        <taxon>Dikarya</taxon>
        <taxon>Basidiomycota</taxon>
        <taxon>Agaricomycotina</taxon>
        <taxon>Tremellomycetes</taxon>
        <taxon>Filobasidiales</taxon>
        <taxon>Filobasidiaceae</taxon>
        <taxon>Naganishia</taxon>
    </lineage>
</organism>
<sequence length="181" mass="19415">MTRTERNVYPAALVKDRSVSKTGLDKSLRKNGAGPHNWGSLTEQTHPYIHHNLETAKLPPQNQDFKGDDVDFGDDDAAPEDQLAASPSTAAALHANAAGEQGKAADAPNGGMQRRMSSMTEEEKEKARAWRHGALNRDTVDLASIARTSGAFSQSPPNADSILSTSPVMNMSAMAGKLNKY</sequence>
<proteinExistence type="predicted"/>
<accession>A0ACC2X163</accession>
<name>A0ACC2X163_9TREE</name>
<gene>
    <name evidence="1" type="ORF">QFC20_000083</name>
</gene>
<evidence type="ECO:0000313" key="2">
    <source>
        <dbReference type="Proteomes" id="UP001230649"/>
    </source>
</evidence>
<keyword evidence="2" id="KW-1185">Reference proteome</keyword>
<protein>
    <submittedName>
        <fullName evidence="1">Uncharacterized protein</fullName>
    </submittedName>
</protein>
<reference evidence="1" key="1">
    <citation type="submission" date="2023-04" db="EMBL/GenBank/DDBJ databases">
        <title>Draft Genome sequencing of Naganishia species isolated from polar environments using Oxford Nanopore Technology.</title>
        <authorList>
            <person name="Leo P."/>
            <person name="Venkateswaran K."/>
        </authorList>
    </citation>
    <scope>NUCLEOTIDE SEQUENCE</scope>
    <source>
        <strain evidence="1">MNA-CCFEE 5262</strain>
    </source>
</reference>
<dbReference type="EMBL" id="JASBWS010000001">
    <property type="protein sequence ID" value="KAJ9117804.1"/>
    <property type="molecule type" value="Genomic_DNA"/>
</dbReference>
<comment type="caution">
    <text evidence="1">The sequence shown here is derived from an EMBL/GenBank/DDBJ whole genome shotgun (WGS) entry which is preliminary data.</text>
</comment>
<evidence type="ECO:0000313" key="1">
    <source>
        <dbReference type="EMBL" id="KAJ9117804.1"/>
    </source>
</evidence>